<evidence type="ECO:0000256" key="8">
    <source>
        <dbReference type="ARBA" id="ARBA00022777"/>
    </source>
</evidence>
<dbReference type="AlphaFoldDB" id="A0AAE9MIR3"/>
<evidence type="ECO:0000259" key="13">
    <source>
        <dbReference type="PROSITE" id="PS51098"/>
    </source>
</evidence>
<dbReference type="InterPro" id="IPR036878">
    <property type="entry name" value="Glu_permease_IIB"/>
</dbReference>
<feature type="transmembrane region" description="Helical" evidence="12">
    <location>
        <begin position="12"/>
        <end position="33"/>
    </location>
</feature>
<evidence type="ECO:0000256" key="9">
    <source>
        <dbReference type="ARBA" id="ARBA00022989"/>
    </source>
</evidence>
<dbReference type="InterPro" id="IPR018113">
    <property type="entry name" value="PTrfase_EIIB_Cys"/>
</dbReference>
<evidence type="ECO:0000256" key="3">
    <source>
        <dbReference type="ARBA" id="ARBA00022475"/>
    </source>
</evidence>
<evidence type="ECO:0000256" key="2">
    <source>
        <dbReference type="ARBA" id="ARBA00022448"/>
    </source>
</evidence>
<dbReference type="GO" id="GO:0005886">
    <property type="term" value="C:plasma membrane"/>
    <property type="evidence" value="ECO:0007669"/>
    <property type="project" value="UniProtKB-SubCell"/>
</dbReference>
<dbReference type="NCBIfam" id="TIGR00826">
    <property type="entry name" value="EIIB_glc"/>
    <property type="match status" value="1"/>
</dbReference>
<keyword evidence="16" id="KW-1185">Reference proteome</keyword>
<dbReference type="GO" id="GO:0008982">
    <property type="term" value="F:protein-N(PI)-phosphohistidine-sugar phosphotransferase activity"/>
    <property type="evidence" value="ECO:0007669"/>
    <property type="project" value="InterPro"/>
</dbReference>
<evidence type="ECO:0000256" key="7">
    <source>
        <dbReference type="ARBA" id="ARBA00022692"/>
    </source>
</evidence>
<dbReference type="Proteomes" id="UP001056890">
    <property type="component" value="Chromosome"/>
</dbReference>
<evidence type="ECO:0000256" key="10">
    <source>
        <dbReference type="ARBA" id="ARBA00023136"/>
    </source>
</evidence>
<keyword evidence="7 12" id="KW-0812">Transmembrane</keyword>
<dbReference type="PROSITE" id="PS51103">
    <property type="entry name" value="PTS_EIIC_TYPE_1"/>
    <property type="match status" value="1"/>
</dbReference>
<feature type="transmembrane region" description="Helical" evidence="12">
    <location>
        <begin position="313"/>
        <end position="334"/>
    </location>
</feature>
<keyword evidence="6" id="KW-0598">Phosphotransferase system</keyword>
<dbReference type="PROSITE" id="PS51098">
    <property type="entry name" value="PTS_EIIB_TYPE_1"/>
    <property type="match status" value="1"/>
</dbReference>
<proteinExistence type="predicted"/>
<dbReference type="Gene3D" id="3.30.1360.60">
    <property type="entry name" value="Glucose permease domain IIB"/>
    <property type="match status" value="1"/>
</dbReference>
<dbReference type="InterPro" id="IPR050429">
    <property type="entry name" value="PTS_Glucose_EIICBA"/>
</dbReference>
<feature type="transmembrane region" description="Helical" evidence="12">
    <location>
        <begin position="430"/>
        <end position="452"/>
    </location>
</feature>
<protein>
    <submittedName>
        <fullName evidence="15">PTS transporter subunit EIIC</fullName>
    </submittedName>
</protein>
<dbReference type="Pfam" id="PF00367">
    <property type="entry name" value="PTS_EIIB"/>
    <property type="match status" value="1"/>
</dbReference>
<evidence type="ECO:0000259" key="14">
    <source>
        <dbReference type="PROSITE" id="PS51103"/>
    </source>
</evidence>
<keyword evidence="9 12" id="KW-1133">Transmembrane helix</keyword>
<organism evidence="15 16">
    <name type="scientific">Aeromonas encheleia</name>
    <dbReference type="NCBI Taxonomy" id="73010"/>
    <lineage>
        <taxon>Bacteria</taxon>
        <taxon>Pseudomonadati</taxon>
        <taxon>Pseudomonadota</taxon>
        <taxon>Gammaproteobacteria</taxon>
        <taxon>Aeromonadales</taxon>
        <taxon>Aeromonadaceae</taxon>
        <taxon>Aeromonas</taxon>
    </lineage>
</organism>
<feature type="transmembrane region" description="Helical" evidence="12">
    <location>
        <begin position="367"/>
        <end position="389"/>
    </location>
</feature>
<evidence type="ECO:0000256" key="6">
    <source>
        <dbReference type="ARBA" id="ARBA00022683"/>
    </source>
</evidence>
<dbReference type="InterPro" id="IPR013013">
    <property type="entry name" value="PTS_EIIC_1"/>
</dbReference>
<evidence type="ECO:0000256" key="12">
    <source>
        <dbReference type="SAM" id="Phobius"/>
    </source>
</evidence>
<feature type="transmembrane region" description="Helical" evidence="12">
    <location>
        <begin position="346"/>
        <end position="361"/>
    </location>
</feature>
<feature type="transmembrane region" description="Helical" evidence="12">
    <location>
        <begin position="62"/>
        <end position="83"/>
    </location>
</feature>
<keyword evidence="10 12" id="KW-0472">Membrane</keyword>
<dbReference type="CDD" id="cd00212">
    <property type="entry name" value="PTS_IIB_glc"/>
    <property type="match status" value="1"/>
</dbReference>
<feature type="transmembrane region" description="Helical" evidence="12">
    <location>
        <begin position="190"/>
        <end position="213"/>
    </location>
</feature>
<dbReference type="GO" id="GO:0016301">
    <property type="term" value="F:kinase activity"/>
    <property type="evidence" value="ECO:0007669"/>
    <property type="project" value="UniProtKB-KW"/>
</dbReference>
<evidence type="ECO:0000256" key="11">
    <source>
        <dbReference type="PROSITE-ProRule" id="PRU00421"/>
    </source>
</evidence>
<feature type="transmembrane region" description="Helical" evidence="12">
    <location>
        <begin position="401"/>
        <end position="424"/>
    </location>
</feature>
<keyword evidence="8" id="KW-0418">Kinase</keyword>
<keyword evidence="2" id="KW-0813">Transport</keyword>
<name>A0AAE9MIR3_9GAMM</name>
<keyword evidence="4" id="KW-0762">Sugar transport</keyword>
<feature type="transmembrane region" description="Helical" evidence="12">
    <location>
        <begin position="145"/>
        <end position="169"/>
    </location>
</feature>
<evidence type="ECO:0000256" key="4">
    <source>
        <dbReference type="ARBA" id="ARBA00022597"/>
    </source>
</evidence>
<evidence type="ECO:0000256" key="1">
    <source>
        <dbReference type="ARBA" id="ARBA00004651"/>
    </source>
</evidence>
<dbReference type="PANTHER" id="PTHR30009:SF8">
    <property type="entry name" value="PTS SYSTEM, IIBC COMPONENT"/>
    <property type="match status" value="1"/>
</dbReference>
<evidence type="ECO:0000313" key="15">
    <source>
        <dbReference type="EMBL" id="USV59314.1"/>
    </source>
</evidence>
<keyword evidence="5" id="KW-0808">Transferase</keyword>
<feature type="domain" description="PTS EIIB type-1" evidence="13">
    <location>
        <begin position="486"/>
        <end position="567"/>
    </location>
</feature>
<evidence type="ECO:0000313" key="16">
    <source>
        <dbReference type="Proteomes" id="UP001056890"/>
    </source>
</evidence>
<keyword evidence="3" id="KW-1003">Cell membrane</keyword>
<dbReference type="GO" id="GO:0009401">
    <property type="term" value="P:phosphoenolpyruvate-dependent sugar phosphotransferase system"/>
    <property type="evidence" value="ECO:0007669"/>
    <property type="project" value="UniProtKB-KW"/>
</dbReference>
<feature type="domain" description="PTS EIIC type-1" evidence="14">
    <location>
        <begin position="24"/>
        <end position="464"/>
    </location>
</feature>
<sequence length="567" mass="62596">MNKALLSKLQFFAKSMLFAATFVLPFAAMMIAIGSVGMNESLLGGIPVIGVAFSFIGKYMNLAGWVVLGNLPFFFALCVAAALTKEKQAGAIVIAGLFFLTFHKILGELSLVYFSQFKGLTDIKLVTDLLSPEKNPEYYNLFENVFGIVTMRVGVIGAIIVGALAAQLWEKYKGFDRLPIWLDFFNGQRFTVLMTFFYALILALVILFVWPLIGIGLEHIARAVEHSGSFVAPFFKTFLEVGLRTIGMHHITNYVFEYTPVGGTLYSTLQQVNLIGIAQVCPARLDEIVNLVNQGQQAMAMDVFNKPNMCNMFYAQDITGLFALPGAALGMFFAIPKERRTKKVQALYISTTAAVIFTGFAEPLEFMFVLVSPILYVVHVLLLSTFAMIPDLLSSIMGEPVFTWKLFGLVNVVASGILQVGVVLGRWWELALWFAVGLGITGIYAAVFRYCVMKFDITVFGREPDTEADEEPQKESLLSNIVSSDDSKFAKIVEALGGLDNIISVGNCFTRLRVEVKDHKLVNGEKRVWMKLGAMDVVVLEGGVQAIYGASVDRLKTKLEDYIAEQA</sequence>
<dbReference type="PROSITE" id="PS01035">
    <property type="entry name" value="PTS_EIIB_TYPE_1_CYS"/>
    <property type="match status" value="1"/>
</dbReference>
<reference evidence="15" key="1">
    <citation type="submission" date="2022-06" db="EMBL/GenBank/DDBJ databases">
        <title>Complete Genome of Aeromonas sp. Strain SOD01 Isolated from an Urban Freshwater Stream.</title>
        <authorList>
            <person name="Williams L.E."/>
            <person name="Brysgel T."/>
            <person name="Capestro E.M."/>
            <person name="Foltz G.V."/>
            <person name="Gardner A.E."/>
            <person name="Ingrassia J."/>
            <person name="Peterson E."/>
            <person name="Arruda J."/>
            <person name="Flaherty I."/>
            <person name="Hunt M."/>
            <person name="Pappas G."/>
            <person name="Ramsaran S."/>
            <person name="Rocha M."/>
        </authorList>
    </citation>
    <scope>NUCLEOTIDE SEQUENCE</scope>
    <source>
        <strain evidence="15">SOD01</strain>
    </source>
</reference>
<feature type="transmembrane region" description="Helical" evidence="12">
    <location>
        <begin position="90"/>
        <end position="114"/>
    </location>
</feature>
<feature type="active site" description="Phosphocysteine intermediate; for EIIB activity" evidence="11">
    <location>
        <position position="508"/>
    </location>
</feature>
<dbReference type="EMBL" id="CP099717">
    <property type="protein sequence ID" value="USV59314.1"/>
    <property type="molecule type" value="Genomic_DNA"/>
</dbReference>
<gene>
    <name evidence="15" type="ORF">NHF51_09350</name>
</gene>
<dbReference type="InterPro" id="IPR003352">
    <property type="entry name" value="PTS_EIIC"/>
</dbReference>
<dbReference type="Pfam" id="PF02378">
    <property type="entry name" value="PTS_EIIC"/>
    <property type="match status" value="1"/>
</dbReference>
<dbReference type="RefSeq" id="WP_241344921.1">
    <property type="nucleotide sequence ID" value="NZ_CP099717.1"/>
</dbReference>
<accession>A0AAE9MIR3</accession>
<dbReference type="SUPFAM" id="SSF55604">
    <property type="entry name" value="Glucose permease domain IIB"/>
    <property type="match status" value="1"/>
</dbReference>
<dbReference type="InterPro" id="IPR001996">
    <property type="entry name" value="PTS_IIB_1"/>
</dbReference>
<dbReference type="PANTHER" id="PTHR30009">
    <property type="entry name" value="CYTOCHROME C-TYPE SYNTHESIS PROTEIN AND PTS TRANSMEMBRANE COMPONENT"/>
    <property type="match status" value="1"/>
</dbReference>
<dbReference type="GO" id="GO:0090563">
    <property type="term" value="F:protein-phosphocysteine-sugar phosphotransferase activity"/>
    <property type="evidence" value="ECO:0007669"/>
    <property type="project" value="TreeGrafter"/>
</dbReference>
<comment type="subcellular location">
    <subcellularLocation>
        <location evidence="1">Cell membrane</location>
        <topology evidence="1">Multi-pass membrane protein</topology>
    </subcellularLocation>
</comment>
<evidence type="ECO:0000256" key="5">
    <source>
        <dbReference type="ARBA" id="ARBA00022679"/>
    </source>
</evidence>